<dbReference type="Pfam" id="PF03435">
    <property type="entry name" value="Sacchrp_dh_NADP"/>
    <property type="match status" value="1"/>
</dbReference>
<proteinExistence type="predicted"/>
<dbReference type="EMBL" id="CADCUB010000066">
    <property type="protein sequence ID" value="CAA9322577.1"/>
    <property type="molecule type" value="Genomic_DNA"/>
</dbReference>
<evidence type="ECO:0000256" key="1">
    <source>
        <dbReference type="SAM" id="MobiDB-lite"/>
    </source>
</evidence>
<dbReference type="PANTHER" id="PTHR12286">
    <property type="entry name" value="SACCHAROPINE DEHYDROGENASE-LIKE OXIDOREDUCTASE"/>
    <property type="match status" value="1"/>
</dbReference>
<dbReference type="AlphaFoldDB" id="A0A6J4L4E1"/>
<dbReference type="SUPFAM" id="SSF51735">
    <property type="entry name" value="NAD(P)-binding Rossmann-fold domains"/>
    <property type="match status" value="1"/>
</dbReference>
<dbReference type="GO" id="GO:0009247">
    <property type="term" value="P:glycolipid biosynthetic process"/>
    <property type="evidence" value="ECO:0007669"/>
    <property type="project" value="TreeGrafter"/>
</dbReference>
<evidence type="ECO:0000259" key="2">
    <source>
        <dbReference type="Pfam" id="PF03435"/>
    </source>
</evidence>
<feature type="region of interest" description="Disordered" evidence="1">
    <location>
        <begin position="200"/>
        <end position="225"/>
    </location>
</feature>
<dbReference type="PANTHER" id="PTHR12286:SF5">
    <property type="entry name" value="SACCHAROPINE DEHYDROGENASE-LIKE OXIDOREDUCTASE"/>
    <property type="match status" value="1"/>
</dbReference>
<dbReference type="GO" id="GO:0005886">
    <property type="term" value="C:plasma membrane"/>
    <property type="evidence" value="ECO:0007669"/>
    <property type="project" value="TreeGrafter"/>
</dbReference>
<dbReference type="Gene3D" id="3.40.50.720">
    <property type="entry name" value="NAD(P)-binding Rossmann-like Domain"/>
    <property type="match status" value="1"/>
</dbReference>
<reference evidence="3" key="1">
    <citation type="submission" date="2020-02" db="EMBL/GenBank/DDBJ databases">
        <authorList>
            <person name="Meier V. D."/>
        </authorList>
    </citation>
    <scope>NUCLEOTIDE SEQUENCE</scope>
    <source>
        <strain evidence="3">AVDCRST_MAG07</strain>
    </source>
</reference>
<protein>
    <recommendedName>
        <fullName evidence="2">Saccharopine dehydrogenase NADP binding domain-containing protein</fullName>
    </recommendedName>
</protein>
<gene>
    <name evidence="3" type="ORF">AVDCRST_MAG07-1371</name>
</gene>
<dbReference type="InterPro" id="IPR036291">
    <property type="entry name" value="NAD(P)-bd_dom_sf"/>
</dbReference>
<name>A0A6J4L4E1_9ACTN</name>
<dbReference type="InterPro" id="IPR005097">
    <property type="entry name" value="Sacchrp_dh_NADP-bd"/>
</dbReference>
<organism evidence="3">
    <name type="scientific">uncultured Frankineae bacterium</name>
    <dbReference type="NCBI Taxonomy" id="437475"/>
    <lineage>
        <taxon>Bacteria</taxon>
        <taxon>Bacillati</taxon>
        <taxon>Actinomycetota</taxon>
        <taxon>Actinomycetes</taxon>
        <taxon>Frankiales</taxon>
        <taxon>environmental samples</taxon>
    </lineage>
</organism>
<accession>A0A6J4L4E1</accession>
<sequence>MGTSRAHDLVLFGATGFVGRLTAAYLATAAPAGTRIALAGRSAARLAALQEELGVDWPLVVADTTDAASVTALAASTTAVATTVGPYARYGLPLVEACAAAGTHYADLTGEVPFVRASADRAHARARETGARITHACGFDSVPSDLGALLTARAAQADGATLTDTTLVLVSASGGVSGGTVDSLRVMVDEVKRDPATRRLMGDPYALSPDRAAEPDVGRQSDATPVGRLDGRWTGLFVMAPFNTRIVRRSNALQGWAYGERFRYREVMAFGRSPLGPVLAAGTAAGVAGLGLGMALPPTRALLDRVLPAPGEGPSARTRERGHFRTETTATATSGRRYRTTVAMSGDPGYAATAVMLGQAGLGLALDELAGEGGVLTPATALGTGYAERLRGAGASITTVAL</sequence>
<feature type="domain" description="Saccharopine dehydrogenase NADP binding" evidence="2">
    <location>
        <begin position="10"/>
        <end position="130"/>
    </location>
</feature>
<evidence type="ECO:0000313" key="3">
    <source>
        <dbReference type="EMBL" id="CAA9322577.1"/>
    </source>
</evidence>
<dbReference type="InterPro" id="IPR051276">
    <property type="entry name" value="Saccharopine_DH-like_oxidrdct"/>
</dbReference>